<dbReference type="GO" id="GO:0016987">
    <property type="term" value="F:sigma factor activity"/>
    <property type="evidence" value="ECO:0007669"/>
    <property type="project" value="UniProtKB-KW"/>
</dbReference>
<dbReference type="EMBL" id="FNHB01000002">
    <property type="protein sequence ID" value="SDM18043.1"/>
    <property type="molecule type" value="Genomic_DNA"/>
</dbReference>
<proteinExistence type="predicted"/>
<reference evidence="6 7" key="1">
    <citation type="submission" date="2016-10" db="EMBL/GenBank/DDBJ databases">
        <authorList>
            <person name="de Groot N.N."/>
        </authorList>
    </citation>
    <scope>NUCLEOTIDE SEQUENCE [LARGE SCALE GENOMIC DNA]</scope>
    <source>
        <strain evidence="6 7">DSM 1736</strain>
    </source>
</reference>
<dbReference type="PROSITE" id="PS00715">
    <property type="entry name" value="SIGMA70_1"/>
    <property type="match status" value="1"/>
</dbReference>
<gene>
    <name evidence="6" type="ORF">SAMN04488502_102415</name>
</gene>
<keyword evidence="3" id="KW-0238">DNA-binding</keyword>
<protein>
    <submittedName>
        <fullName evidence="6">RNA polymerase sporulation-specific sigma factor</fullName>
    </submittedName>
</protein>
<accession>A0A1G9R495</accession>
<dbReference type="PRINTS" id="PR00046">
    <property type="entry name" value="SIGMA70FCT"/>
</dbReference>
<keyword evidence="1" id="KW-0805">Transcription regulation</keyword>
<keyword evidence="2" id="KW-0731">Sigma factor</keyword>
<evidence type="ECO:0000256" key="4">
    <source>
        <dbReference type="ARBA" id="ARBA00023163"/>
    </source>
</evidence>
<organism evidence="6 7">
    <name type="scientific">Dendrosporobacter quercicolus</name>
    <dbReference type="NCBI Taxonomy" id="146817"/>
    <lineage>
        <taxon>Bacteria</taxon>
        <taxon>Bacillati</taxon>
        <taxon>Bacillota</taxon>
        <taxon>Negativicutes</taxon>
        <taxon>Selenomonadales</taxon>
        <taxon>Sporomusaceae</taxon>
        <taxon>Dendrosporobacter</taxon>
    </lineage>
</organism>
<evidence type="ECO:0000256" key="3">
    <source>
        <dbReference type="ARBA" id="ARBA00023125"/>
    </source>
</evidence>
<evidence type="ECO:0000313" key="7">
    <source>
        <dbReference type="Proteomes" id="UP000214880"/>
    </source>
</evidence>
<dbReference type="InterPro" id="IPR014284">
    <property type="entry name" value="RNA_pol_sigma-70_dom"/>
</dbReference>
<dbReference type="InterPro" id="IPR007630">
    <property type="entry name" value="RNA_pol_sigma70_r4"/>
</dbReference>
<dbReference type="OrthoDB" id="2111981at2"/>
<feature type="domain" description="RNA polymerase sigma-70" evidence="5">
    <location>
        <begin position="64"/>
        <end position="77"/>
    </location>
</feature>
<dbReference type="Pfam" id="PF04542">
    <property type="entry name" value="Sigma70_r2"/>
    <property type="match status" value="1"/>
</dbReference>
<evidence type="ECO:0000256" key="2">
    <source>
        <dbReference type="ARBA" id="ARBA00023082"/>
    </source>
</evidence>
<dbReference type="SUPFAM" id="SSF88946">
    <property type="entry name" value="Sigma2 domain of RNA polymerase sigma factors"/>
    <property type="match status" value="1"/>
</dbReference>
<dbReference type="Gene3D" id="1.20.140.160">
    <property type="match status" value="1"/>
</dbReference>
<name>A0A1G9R495_9FIRM</name>
<dbReference type="AlphaFoldDB" id="A0A1G9R495"/>
<keyword evidence="7" id="KW-1185">Reference proteome</keyword>
<dbReference type="InterPro" id="IPR000943">
    <property type="entry name" value="RNA_pol_sigma70"/>
</dbReference>
<dbReference type="SUPFAM" id="SSF88659">
    <property type="entry name" value="Sigma3 and sigma4 domains of RNA polymerase sigma factors"/>
    <property type="match status" value="1"/>
</dbReference>
<dbReference type="STRING" id="146817.SAMN04488502_102415"/>
<dbReference type="InterPro" id="IPR013325">
    <property type="entry name" value="RNA_pol_sigma_r2"/>
</dbReference>
<dbReference type="NCBIfam" id="TIGR02937">
    <property type="entry name" value="sigma70-ECF"/>
    <property type="match status" value="1"/>
</dbReference>
<keyword evidence="4" id="KW-0804">Transcription</keyword>
<evidence type="ECO:0000313" key="6">
    <source>
        <dbReference type="EMBL" id="SDM18043.1"/>
    </source>
</evidence>
<dbReference type="RefSeq" id="WP_092071080.1">
    <property type="nucleotide sequence ID" value="NZ_FNHB01000002.1"/>
</dbReference>
<dbReference type="Proteomes" id="UP000214880">
    <property type="component" value="Unassembled WGS sequence"/>
</dbReference>
<dbReference type="InterPro" id="IPR013324">
    <property type="entry name" value="RNA_pol_sigma_r3/r4-like"/>
</dbReference>
<sequence length="214" mass="24720">MQLKQYLSELNKVRLLEPAEEQRLWLEYKQTDSLECRRRLIESYQPLVFKTAICWQTDEATLMDIIQEGTVGLIEAVENYDPARGVAFCLYASHRIRGRMINYLNREGKRNLAYIDSPLTTEEGAGGTLSDLLIDNALPVAQQAEHNFLVEQVKNALGRLPDKEKLVLNGVFLEDQEPKQLAETMDLSISHVYRLQKQGIRRIRGMLAHFMQNW</sequence>
<evidence type="ECO:0000256" key="1">
    <source>
        <dbReference type="ARBA" id="ARBA00023015"/>
    </source>
</evidence>
<dbReference type="Gene3D" id="1.10.1740.10">
    <property type="match status" value="1"/>
</dbReference>
<dbReference type="GO" id="GO:0003677">
    <property type="term" value="F:DNA binding"/>
    <property type="evidence" value="ECO:0007669"/>
    <property type="project" value="UniProtKB-KW"/>
</dbReference>
<dbReference type="GO" id="GO:0006352">
    <property type="term" value="P:DNA-templated transcription initiation"/>
    <property type="evidence" value="ECO:0007669"/>
    <property type="project" value="InterPro"/>
</dbReference>
<dbReference type="PANTHER" id="PTHR30385">
    <property type="entry name" value="SIGMA FACTOR F FLAGELLAR"/>
    <property type="match status" value="1"/>
</dbReference>
<dbReference type="Pfam" id="PF04545">
    <property type="entry name" value="Sigma70_r4"/>
    <property type="match status" value="1"/>
</dbReference>
<dbReference type="InterPro" id="IPR007627">
    <property type="entry name" value="RNA_pol_sigma70_r2"/>
</dbReference>
<evidence type="ECO:0000259" key="5">
    <source>
        <dbReference type="PROSITE" id="PS00715"/>
    </source>
</evidence>